<evidence type="ECO:0000313" key="3">
    <source>
        <dbReference type="Proteomes" id="UP000502677"/>
    </source>
</evidence>
<dbReference type="Gene3D" id="1.25.40.10">
    <property type="entry name" value="Tetratricopeptide repeat domain"/>
    <property type="match status" value="1"/>
</dbReference>
<dbReference type="SUPFAM" id="SSF52540">
    <property type="entry name" value="P-loop containing nucleoside triphosphate hydrolases"/>
    <property type="match status" value="1"/>
</dbReference>
<dbReference type="InterPro" id="IPR011990">
    <property type="entry name" value="TPR-like_helical_dom_sf"/>
</dbReference>
<dbReference type="Proteomes" id="UP000502677">
    <property type="component" value="Chromosome"/>
</dbReference>
<dbReference type="PRINTS" id="PR00364">
    <property type="entry name" value="DISEASERSIST"/>
</dbReference>
<evidence type="ECO:0000259" key="1">
    <source>
        <dbReference type="PROSITE" id="PS50943"/>
    </source>
</evidence>
<dbReference type="Gene3D" id="1.10.260.40">
    <property type="entry name" value="lambda repressor-like DNA-binding domains"/>
    <property type="match status" value="1"/>
</dbReference>
<sequence>MESENEAELGPLLRGFRHRSGLTLEALAAQSGVSLRTISDIERGVRRTPHRYTLNTLAAALNLSPQDAETLYSLVSRVRSLPRAQATGPFVLPRMVPDFTGRNAELQRAMQMLVSNRSPIITVTGPVGFGTTTFAVALARAAEEDFEMTVFLPMVGSENNAPIHPEEAARNLVRAITPSAKPVPDSDVVAQFQESLIGRRILIVCDDVESESQIRPLLPAHGESAMILTSWLPLAGLDGVFRLPLEPLEVEDSVRLLESIIPEQQRTPQDTLELAHFCKNVPLGLRISGNQVASNPGLTAGGVFKRLDSHTNRSLGAFSAGDRSLLAVFEASYERLRQDQQTVFRRLCLTDGNFATTELLAVLAGVSELKTQAIVQELGELSIVEFDGSGRVRLHGFVDVFARMQINADADAAAARQRADEYLISGVASAVWWFRDLSARPAPELSSEVRPLVSFEEATEWLFAEGENWPVALQRAQAAGKHELILSLVRYLHWFAQLWPQELGWLELWDLALESAEATGDAAQLVRFQEEIAWFSLKFRRDVPRALLALEGAEQAALKLGNPRHTVQNLLLRAQADLEVGEFEDGLRRCDEAVRVIEREAETIPGLLLHSLMIQAELLVKLGRHEQAMQKVLESRDMTLELYDSVPRIPEFFLANLARITAESFRLRGDLETCISVSTDALEWKSRLQGHPVLIEILMGRGSAYRDLGDDESAARDFLEIESVFANRQTYPELSA</sequence>
<organism evidence="2 3">
    <name type="scientific">Leucobacter viscericola</name>
    <dbReference type="NCBI Taxonomy" id="2714935"/>
    <lineage>
        <taxon>Bacteria</taxon>
        <taxon>Bacillati</taxon>
        <taxon>Actinomycetota</taxon>
        <taxon>Actinomycetes</taxon>
        <taxon>Micrococcales</taxon>
        <taxon>Microbacteriaceae</taxon>
        <taxon>Leucobacter</taxon>
    </lineage>
</organism>
<dbReference type="SUPFAM" id="SSF48452">
    <property type="entry name" value="TPR-like"/>
    <property type="match status" value="1"/>
</dbReference>
<accession>A0A6G7XIJ0</accession>
<dbReference type="RefSeq" id="WP_166292718.1">
    <property type="nucleotide sequence ID" value="NZ_CP049863.1"/>
</dbReference>
<dbReference type="PANTHER" id="PTHR47691:SF3">
    <property type="entry name" value="HTH-TYPE TRANSCRIPTIONAL REGULATOR RV0890C-RELATED"/>
    <property type="match status" value="1"/>
</dbReference>
<evidence type="ECO:0000313" key="2">
    <source>
        <dbReference type="EMBL" id="QIK64385.1"/>
    </source>
</evidence>
<dbReference type="PANTHER" id="PTHR47691">
    <property type="entry name" value="REGULATOR-RELATED"/>
    <property type="match status" value="1"/>
</dbReference>
<dbReference type="CDD" id="cd00093">
    <property type="entry name" value="HTH_XRE"/>
    <property type="match status" value="1"/>
</dbReference>
<dbReference type="KEGG" id="lvi:G7068_15100"/>
<proteinExistence type="predicted"/>
<dbReference type="SUPFAM" id="SSF47413">
    <property type="entry name" value="lambda repressor-like DNA-binding domains"/>
    <property type="match status" value="1"/>
</dbReference>
<dbReference type="EMBL" id="CP049863">
    <property type="protein sequence ID" value="QIK64385.1"/>
    <property type="molecule type" value="Genomic_DNA"/>
</dbReference>
<dbReference type="InterPro" id="IPR010982">
    <property type="entry name" value="Lambda_DNA-bd_dom_sf"/>
</dbReference>
<dbReference type="InterPro" id="IPR001387">
    <property type="entry name" value="Cro/C1-type_HTH"/>
</dbReference>
<gene>
    <name evidence="2" type="ORF">G7068_15100</name>
</gene>
<dbReference type="SMART" id="SM00530">
    <property type="entry name" value="HTH_XRE"/>
    <property type="match status" value="1"/>
</dbReference>
<reference evidence="2 3" key="1">
    <citation type="submission" date="2020-03" db="EMBL/GenBank/DDBJ databases">
        <title>Leucobacter sp. nov., isolated from beetles.</title>
        <authorList>
            <person name="Hyun D.-W."/>
            <person name="Bae J.-W."/>
        </authorList>
    </citation>
    <scope>NUCLEOTIDE SEQUENCE [LARGE SCALE GENOMIC DNA]</scope>
    <source>
        <strain evidence="2 3">HDW9C</strain>
    </source>
</reference>
<name>A0A6G7XIJ0_9MICO</name>
<dbReference type="InterPro" id="IPR027417">
    <property type="entry name" value="P-loop_NTPase"/>
</dbReference>
<protein>
    <submittedName>
        <fullName evidence="2">Helix-turn-helix domain-containing protein</fullName>
    </submittedName>
</protein>
<dbReference type="Pfam" id="PF13560">
    <property type="entry name" value="HTH_31"/>
    <property type="match status" value="1"/>
</dbReference>
<dbReference type="GO" id="GO:0003677">
    <property type="term" value="F:DNA binding"/>
    <property type="evidence" value="ECO:0007669"/>
    <property type="project" value="InterPro"/>
</dbReference>
<keyword evidence="3" id="KW-1185">Reference proteome</keyword>
<dbReference type="PROSITE" id="PS50943">
    <property type="entry name" value="HTH_CROC1"/>
    <property type="match status" value="1"/>
</dbReference>
<dbReference type="AlphaFoldDB" id="A0A6G7XIJ0"/>
<dbReference type="Gene3D" id="3.40.50.300">
    <property type="entry name" value="P-loop containing nucleotide triphosphate hydrolases"/>
    <property type="match status" value="1"/>
</dbReference>
<feature type="domain" description="HTH cro/C1-type" evidence="1">
    <location>
        <begin position="13"/>
        <end position="68"/>
    </location>
</feature>